<dbReference type="SUPFAM" id="SSF56112">
    <property type="entry name" value="Protein kinase-like (PK-like)"/>
    <property type="match status" value="1"/>
</dbReference>
<feature type="region of interest" description="Disordered" evidence="2">
    <location>
        <begin position="90"/>
        <end position="221"/>
    </location>
</feature>
<dbReference type="Proteomes" id="UP000179807">
    <property type="component" value="Unassembled WGS sequence"/>
</dbReference>
<evidence type="ECO:0000259" key="3">
    <source>
        <dbReference type="PROSITE" id="PS50011"/>
    </source>
</evidence>
<name>A0A1J4JXB0_9EUKA</name>
<dbReference type="PROSITE" id="PS50011">
    <property type="entry name" value="PROTEIN_KINASE_DOM"/>
    <property type="match status" value="1"/>
</dbReference>
<dbReference type="Pfam" id="PF00069">
    <property type="entry name" value="Pkinase"/>
    <property type="match status" value="1"/>
</dbReference>
<feature type="compositionally biased region" description="Polar residues" evidence="2">
    <location>
        <begin position="131"/>
        <end position="152"/>
    </location>
</feature>
<dbReference type="PANTHER" id="PTHR11102:SF160">
    <property type="entry name" value="ERAD-ASSOCIATED E3 UBIQUITIN-PROTEIN LIGASE COMPONENT HRD3"/>
    <property type="match status" value="1"/>
</dbReference>
<feature type="domain" description="Protein kinase" evidence="3">
    <location>
        <begin position="246"/>
        <end position="493"/>
    </location>
</feature>
<organism evidence="4 5">
    <name type="scientific">Tritrichomonas foetus</name>
    <dbReference type="NCBI Taxonomy" id="1144522"/>
    <lineage>
        <taxon>Eukaryota</taxon>
        <taxon>Metamonada</taxon>
        <taxon>Parabasalia</taxon>
        <taxon>Tritrichomonadida</taxon>
        <taxon>Tritrichomonadidae</taxon>
        <taxon>Tritrichomonas</taxon>
    </lineage>
</organism>
<dbReference type="GO" id="GO:0004672">
    <property type="term" value="F:protein kinase activity"/>
    <property type="evidence" value="ECO:0007669"/>
    <property type="project" value="InterPro"/>
</dbReference>
<dbReference type="SMART" id="SM00220">
    <property type="entry name" value="S_TKc"/>
    <property type="match status" value="1"/>
</dbReference>
<dbReference type="EMBL" id="MLAK01000879">
    <property type="protein sequence ID" value="OHT02174.1"/>
    <property type="molecule type" value="Genomic_DNA"/>
</dbReference>
<dbReference type="Gene3D" id="1.10.510.10">
    <property type="entry name" value="Transferase(Phosphotransferase) domain 1"/>
    <property type="match status" value="1"/>
</dbReference>
<evidence type="ECO:0000256" key="2">
    <source>
        <dbReference type="SAM" id="MobiDB-lite"/>
    </source>
</evidence>
<proteinExistence type="inferred from homology"/>
<sequence length="1138" mass="126729">MSETILLYTSNELGSQPSLSFQYPVDAYGQQIQMAAMQNIGMKYDPHYSLFLAGPNFNTTKIKSKYTLRSLGAKDGMTLYIALVDPITGQPVQNPTQPSTRPSLSFSPEHQPILPRLDNKPKVIAKLPSLPNVNHNLPTLPMPQNKTSQHSSRPPPSLLSMAKQKQNGSPSKDQISSNGSNFTPLRGSPSQSSDFTPGSGRSKFPPLAPNSERVNPSPRYIDTAKTNYSSYSERQPVPAELYPYLCSMLDFEISMTHGSILMVLEKSTGIPYVIKKLSGQINPDTFYKEFMNVFNAENGAILHIHGFIPSPFGIVYENQPNGTLDDILESERISNAPSSWNATAKNIVLFGIAEGMRQLHSKRIMHRNLKPSNIILDNNYYPYIADVGFTREYCRNPSYMAPEMLAGNAYKSKVDIYSYGIIVYQVLSMHPPFDSTKSFSQIKQMVVDGVRPEIPSSIPESFANLIKVCWNQDSTSRTTFSKIVNGFIKGVFVLPDADKAFLLRYQRTVAPQYEPKEFCMAARIKTESDQGNIESTYDFAKCLLQGKGLIKNIHEGRKYLKIAADKGFPQAQYEHARYLMRFEKDDDQAIEYMKKAAANNNRYAQKFLSNHSKSPRRVLEQQACEGDPDAMYELGEQMEKTSPCESLEYFKMSADLGNVKAQLRVALSYHNGLNGAPKDIKEANKYYRMAALQGNAKALCNLAFNMQRGEGIEKDVKTANDLYRKSADSGYSIAQYNYAYNLMNGIGVNKNLEEATKLYKLAADQGHPGAQFSYASNLMKGCGIEKDVKTANEYFLKAAEKGNALAQCQLAMNYANGLGFEQNMETANKYYKMSADQGNARAQCNLAFSLQKGTGIDQDLMLANKYYKLSADQKYPIAQYNYAFNLENGIGIDKNLEEANKYYKLAADQGNANAQYSYGMNLMKGNGIAKDITAANKYLKMSMEQDNIRAQYQYAINLFKGNGVTKDPVKANELLRISADAGNVNAQFYLGYNLFNGLGIEKNPVEANKYYKMAADQGNANSQCNLACSYLNGIGTNKDIRLANKYYKLSADANNAVAMYNYGMHLLNGVGLDKNPIKGAEYLKKAVDAGNSSAMYCLAICYENGNGVEKDKKKFAELIQKSAEAGNKLANQRLKKIK</sequence>
<evidence type="ECO:0000313" key="5">
    <source>
        <dbReference type="Proteomes" id="UP000179807"/>
    </source>
</evidence>
<comment type="similarity">
    <text evidence="1">Belongs to the sel-1 family.</text>
</comment>
<dbReference type="SMART" id="SM00671">
    <property type="entry name" value="SEL1"/>
    <property type="match status" value="16"/>
</dbReference>
<gene>
    <name evidence="4" type="ORF">TRFO_30839</name>
</gene>
<keyword evidence="5" id="KW-1185">Reference proteome</keyword>
<protein>
    <recommendedName>
        <fullName evidence="3">Protein kinase domain-containing protein</fullName>
    </recommendedName>
</protein>
<dbReference type="InterPro" id="IPR011009">
    <property type="entry name" value="Kinase-like_dom_sf"/>
</dbReference>
<dbReference type="InterPro" id="IPR050767">
    <property type="entry name" value="Sel1_AlgK"/>
</dbReference>
<dbReference type="InterPro" id="IPR006597">
    <property type="entry name" value="Sel1-like"/>
</dbReference>
<dbReference type="Pfam" id="PF08238">
    <property type="entry name" value="Sel1"/>
    <property type="match status" value="16"/>
</dbReference>
<evidence type="ECO:0000256" key="1">
    <source>
        <dbReference type="ARBA" id="ARBA00038101"/>
    </source>
</evidence>
<dbReference type="SUPFAM" id="SSF81901">
    <property type="entry name" value="HCP-like"/>
    <property type="match status" value="4"/>
</dbReference>
<dbReference type="Gene3D" id="1.25.40.10">
    <property type="entry name" value="Tetratricopeptide repeat domain"/>
    <property type="match status" value="4"/>
</dbReference>
<comment type="caution">
    <text evidence="4">The sequence shown here is derived from an EMBL/GenBank/DDBJ whole genome shotgun (WGS) entry which is preliminary data.</text>
</comment>
<dbReference type="RefSeq" id="XP_068355310.1">
    <property type="nucleotide sequence ID" value="XM_068507574.1"/>
</dbReference>
<dbReference type="OrthoDB" id="272077at2759"/>
<accession>A0A1J4JXB0</accession>
<dbReference type="PANTHER" id="PTHR11102">
    <property type="entry name" value="SEL-1-LIKE PROTEIN"/>
    <property type="match status" value="1"/>
</dbReference>
<feature type="compositionally biased region" description="Polar residues" evidence="2">
    <location>
        <begin position="90"/>
        <end position="108"/>
    </location>
</feature>
<dbReference type="InterPro" id="IPR011990">
    <property type="entry name" value="TPR-like_helical_dom_sf"/>
</dbReference>
<dbReference type="AlphaFoldDB" id="A0A1J4JXB0"/>
<evidence type="ECO:0000313" key="4">
    <source>
        <dbReference type="EMBL" id="OHT02174.1"/>
    </source>
</evidence>
<feature type="compositionally biased region" description="Polar residues" evidence="2">
    <location>
        <begin position="163"/>
        <end position="196"/>
    </location>
</feature>
<dbReference type="InterPro" id="IPR000719">
    <property type="entry name" value="Prot_kinase_dom"/>
</dbReference>
<dbReference type="VEuPathDB" id="TrichDB:TRFO_30839"/>
<dbReference type="GO" id="GO:0005524">
    <property type="term" value="F:ATP binding"/>
    <property type="evidence" value="ECO:0007669"/>
    <property type="project" value="InterPro"/>
</dbReference>
<reference evidence="4" key="1">
    <citation type="submission" date="2016-10" db="EMBL/GenBank/DDBJ databases">
        <authorList>
            <person name="Benchimol M."/>
            <person name="Almeida L.G."/>
            <person name="Vasconcelos A.T."/>
            <person name="Perreira-Neves A."/>
            <person name="Rosa I.A."/>
            <person name="Tasca T."/>
            <person name="Bogo M.R."/>
            <person name="de Souza W."/>
        </authorList>
    </citation>
    <scope>NUCLEOTIDE SEQUENCE [LARGE SCALE GENOMIC DNA]</scope>
    <source>
        <strain evidence="4">K</strain>
    </source>
</reference>
<dbReference type="GeneID" id="94842278"/>